<keyword evidence="2" id="KW-0472">Membrane</keyword>
<feature type="region of interest" description="Disordered" evidence="1">
    <location>
        <begin position="60"/>
        <end position="79"/>
    </location>
</feature>
<organism evidence="3 4">
    <name type="scientific">Streptosporangium vulgare</name>
    <dbReference type="NCBI Taxonomy" id="46190"/>
    <lineage>
        <taxon>Bacteria</taxon>
        <taxon>Bacillati</taxon>
        <taxon>Actinomycetota</taxon>
        <taxon>Actinomycetes</taxon>
        <taxon>Streptosporangiales</taxon>
        <taxon>Streptosporangiaceae</taxon>
        <taxon>Streptosporangium</taxon>
    </lineage>
</organism>
<evidence type="ECO:0000256" key="2">
    <source>
        <dbReference type="SAM" id="Phobius"/>
    </source>
</evidence>
<proteinExistence type="predicted"/>
<feature type="compositionally biased region" description="Polar residues" evidence="1">
    <location>
        <begin position="60"/>
        <end position="77"/>
    </location>
</feature>
<evidence type="ECO:0008006" key="5">
    <source>
        <dbReference type="Google" id="ProtNLM"/>
    </source>
</evidence>
<dbReference type="RefSeq" id="WP_386155799.1">
    <property type="nucleotide sequence ID" value="NZ_JBHMBS010000004.1"/>
</dbReference>
<protein>
    <recommendedName>
        <fullName evidence="5">PKD domain-containing protein</fullName>
    </recommendedName>
</protein>
<feature type="transmembrane region" description="Helical" evidence="2">
    <location>
        <begin position="12"/>
        <end position="35"/>
    </location>
</feature>
<evidence type="ECO:0000313" key="3">
    <source>
        <dbReference type="EMBL" id="MFB9675790.1"/>
    </source>
</evidence>
<keyword evidence="2" id="KW-1133">Transmembrane helix</keyword>
<evidence type="ECO:0000313" key="4">
    <source>
        <dbReference type="Proteomes" id="UP001589610"/>
    </source>
</evidence>
<keyword evidence="4" id="KW-1185">Reference proteome</keyword>
<name>A0ABV5TCD3_9ACTN</name>
<gene>
    <name evidence="3" type="ORF">ACFFRH_09855</name>
</gene>
<dbReference type="EMBL" id="JBHMBS010000004">
    <property type="protein sequence ID" value="MFB9675790.1"/>
    <property type="molecule type" value="Genomic_DNA"/>
</dbReference>
<sequence>MSPRSSVAPVMASGTASVVKLLIATLAFAGAYLGVEATYGTPARTPADAAAQAPVRTVELSSRSMPATEQFPATTERVSAAGRVPAADKITDKAADKATDKVAAPGTVTVSALDALGPCDRPYQAQSVVDNDDPRATVSYGWRLERWSPGTRRWQTYLGTGSGFGGESQTVEWQPRIVNNPGWYRVVLSVSGDAPLRSEKFLVSC</sequence>
<reference evidence="3 4" key="1">
    <citation type="submission" date="2024-09" db="EMBL/GenBank/DDBJ databases">
        <authorList>
            <person name="Sun Q."/>
            <person name="Mori K."/>
        </authorList>
    </citation>
    <scope>NUCLEOTIDE SEQUENCE [LARGE SCALE GENOMIC DNA]</scope>
    <source>
        <strain evidence="3 4">JCM 3028</strain>
    </source>
</reference>
<dbReference type="Proteomes" id="UP001589610">
    <property type="component" value="Unassembled WGS sequence"/>
</dbReference>
<evidence type="ECO:0000256" key="1">
    <source>
        <dbReference type="SAM" id="MobiDB-lite"/>
    </source>
</evidence>
<comment type="caution">
    <text evidence="3">The sequence shown here is derived from an EMBL/GenBank/DDBJ whole genome shotgun (WGS) entry which is preliminary data.</text>
</comment>
<keyword evidence="2" id="KW-0812">Transmembrane</keyword>
<accession>A0ABV5TCD3</accession>